<reference evidence="2 3" key="1">
    <citation type="submission" date="2016-10" db="EMBL/GenBank/DDBJ databases">
        <authorList>
            <person name="de Groot N.N."/>
        </authorList>
    </citation>
    <scope>NUCLEOTIDE SEQUENCE [LARGE SCALE GENOMIC DNA]</scope>
    <source>
        <strain evidence="3">P4-7,KCTC 19426,CECT 7604</strain>
    </source>
</reference>
<proteinExistence type="predicted"/>
<sequence>MAAITSHRSRRLRALLAGGLVLGLGAIVTLAAWNDSEFATGTFAAGSFNLQGSSTDGVSFADHASAPGAALGFVVNPANLAPADSTYAPFAVRLAGNTSSPAVVTVTAGGSGGSLTGLTYRLIESATWGCSAATTGTDLVPAATVLGTVPGSVTFGLTTGSPVSAPGAPVFLCFVVTADSGLVQGQTGTATWEFTAVSQP</sequence>
<dbReference type="RefSeq" id="WP_090479227.1">
    <property type="nucleotide sequence ID" value="NZ_LT629710.1"/>
</dbReference>
<evidence type="ECO:0000256" key="1">
    <source>
        <dbReference type="SAM" id="Phobius"/>
    </source>
</evidence>
<dbReference type="EMBL" id="LT629710">
    <property type="protein sequence ID" value="SDP36615.1"/>
    <property type="molecule type" value="Genomic_DNA"/>
</dbReference>
<keyword evidence="1" id="KW-0472">Membrane</keyword>
<dbReference type="NCBIfam" id="TIGR04088">
    <property type="entry name" value="cognate_SipW"/>
    <property type="match status" value="1"/>
</dbReference>
<dbReference type="InterPro" id="IPR023833">
    <property type="entry name" value="Signal_pept_SipW-depend-type"/>
</dbReference>
<evidence type="ECO:0000313" key="2">
    <source>
        <dbReference type="EMBL" id="SDP36615.1"/>
    </source>
</evidence>
<dbReference type="STRING" id="1090615.SAMN04515671_3901"/>
<dbReference type="AlphaFoldDB" id="A0A1H0S4Q9"/>
<keyword evidence="1" id="KW-0812">Transmembrane</keyword>
<organism evidence="2 3">
    <name type="scientific">Nakamurella panacisegetis</name>
    <dbReference type="NCBI Taxonomy" id="1090615"/>
    <lineage>
        <taxon>Bacteria</taxon>
        <taxon>Bacillati</taxon>
        <taxon>Actinomycetota</taxon>
        <taxon>Actinomycetes</taxon>
        <taxon>Nakamurellales</taxon>
        <taxon>Nakamurellaceae</taxon>
        <taxon>Nakamurella</taxon>
    </lineage>
</organism>
<keyword evidence="3" id="KW-1185">Reference proteome</keyword>
<evidence type="ECO:0000313" key="3">
    <source>
        <dbReference type="Proteomes" id="UP000198741"/>
    </source>
</evidence>
<keyword evidence="1" id="KW-1133">Transmembrane helix</keyword>
<gene>
    <name evidence="2" type="ORF">SAMN04515671_3901</name>
</gene>
<protein>
    <submittedName>
        <fullName evidence="2">SipW-cognate class signal peptide</fullName>
    </submittedName>
</protein>
<feature type="transmembrane region" description="Helical" evidence="1">
    <location>
        <begin position="12"/>
        <end position="33"/>
    </location>
</feature>
<dbReference type="OrthoDB" id="5070303at2"/>
<name>A0A1H0S4Q9_9ACTN</name>
<accession>A0A1H0S4Q9</accession>
<dbReference type="Proteomes" id="UP000198741">
    <property type="component" value="Chromosome I"/>
</dbReference>